<evidence type="ECO:0000313" key="12">
    <source>
        <dbReference type="Proteomes" id="UP001157974"/>
    </source>
</evidence>
<dbReference type="InterPro" id="IPR036236">
    <property type="entry name" value="Znf_C2H2_sf"/>
</dbReference>
<name>A0AAV8UW89_9RHOD</name>
<evidence type="ECO:0000259" key="10">
    <source>
        <dbReference type="PROSITE" id="PS50157"/>
    </source>
</evidence>
<feature type="domain" description="C2H2-type" evidence="10">
    <location>
        <begin position="14"/>
        <end position="43"/>
    </location>
</feature>
<keyword evidence="2" id="KW-0479">Metal-binding</keyword>
<dbReference type="GO" id="GO:0031519">
    <property type="term" value="C:PcG protein complex"/>
    <property type="evidence" value="ECO:0007669"/>
    <property type="project" value="TreeGrafter"/>
</dbReference>
<evidence type="ECO:0000256" key="8">
    <source>
        <dbReference type="PROSITE-ProRule" id="PRU00042"/>
    </source>
</evidence>
<dbReference type="Proteomes" id="UP001157974">
    <property type="component" value="Unassembled WGS sequence"/>
</dbReference>
<keyword evidence="5" id="KW-0862">Zinc</keyword>
<evidence type="ECO:0000256" key="1">
    <source>
        <dbReference type="ARBA" id="ARBA00004123"/>
    </source>
</evidence>
<feature type="domain" description="C2H2-type" evidence="10">
    <location>
        <begin position="44"/>
        <end position="68"/>
    </location>
</feature>
<evidence type="ECO:0000256" key="7">
    <source>
        <dbReference type="ARBA" id="ARBA00023242"/>
    </source>
</evidence>
<reference evidence="11 12" key="1">
    <citation type="journal article" date="2023" name="Nat. Commun.">
        <title>Origin of minicircular mitochondrial genomes in red algae.</title>
        <authorList>
            <person name="Lee Y."/>
            <person name="Cho C.H."/>
            <person name="Lee Y.M."/>
            <person name="Park S.I."/>
            <person name="Yang J.H."/>
            <person name="West J.A."/>
            <person name="Bhattacharya D."/>
            <person name="Yoon H.S."/>
        </authorList>
    </citation>
    <scope>NUCLEOTIDE SEQUENCE [LARGE SCALE GENOMIC DNA]</scope>
    <source>
        <strain evidence="11 12">CCMP1338</strain>
        <tissue evidence="11">Whole cell</tissue>
    </source>
</reference>
<dbReference type="GO" id="GO:0008270">
    <property type="term" value="F:zinc ion binding"/>
    <property type="evidence" value="ECO:0007669"/>
    <property type="project" value="UniProtKB-KW"/>
</dbReference>
<feature type="region of interest" description="Disordered" evidence="9">
    <location>
        <begin position="166"/>
        <end position="190"/>
    </location>
</feature>
<organism evidence="11 12">
    <name type="scientific">Rhodosorus marinus</name>
    <dbReference type="NCBI Taxonomy" id="101924"/>
    <lineage>
        <taxon>Eukaryota</taxon>
        <taxon>Rhodophyta</taxon>
        <taxon>Stylonematophyceae</taxon>
        <taxon>Stylonematales</taxon>
        <taxon>Stylonemataceae</taxon>
        <taxon>Rhodosorus</taxon>
    </lineage>
</organism>
<evidence type="ECO:0000256" key="6">
    <source>
        <dbReference type="ARBA" id="ARBA00023125"/>
    </source>
</evidence>
<accession>A0AAV8UW89</accession>
<gene>
    <name evidence="11" type="ORF">NDN08_003219</name>
</gene>
<dbReference type="Gene3D" id="3.30.160.60">
    <property type="entry name" value="Classic Zinc Finger"/>
    <property type="match status" value="2"/>
</dbReference>
<comment type="caution">
    <text evidence="11">The sequence shown here is derived from an EMBL/GenBank/DDBJ whole genome shotgun (WGS) entry which is preliminary data.</text>
</comment>
<sequence>MPRGRQECSERGRHKCHFEGCGKSFYRSYNLKVHQRVHTGDRPYSCTFPNCKRKFAWKASLDSHKLSHWRNASSSSSPNLDNEVMATAVVEKREEPFQSRPTTSLCTFVPDAELFSKEEALLIRTDDVQDGCLDGVLDDLLKISPHDREDYLTAFFDPLGSSPENANVLSSPLPEVPNELPEFSTSRSLE</sequence>
<evidence type="ECO:0000256" key="3">
    <source>
        <dbReference type="ARBA" id="ARBA00022737"/>
    </source>
</evidence>
<evidence type="ECO:0000256" key="2">
    <source>
        <dbReference type="ARBA" id="ARBA00022723"/>
    </source>
</evidence>
<dbReference type="FunFam" id="3.30.160.60:FF:000104">
    <property type="entry name" value="Transcriptional repressor protein YY1"/>
    <property type="match status" value="1"/>
</dbReference>
<keyword evidence="3" id="KW-0677">Repeat</keyword>
<dbReference type="GO" id="GO:0000785">
    <property type="term" value="C:chromatin"/>
    <property type="evidence" value="ECO:0007669"/>
    <property type="project" value="TreeGrafter"/>
</dbReference>
<proteinExistence type="predicted"/>
<keyword evidence="7" id="KW-0539">Nucleus</keyword>
<evidence type="ECO:0000256" key="5">
    <source>
        <dbReference type="ARBA" id="ARBA00022833"/>
    </source>
</evidence>
<keyword evidence="12" id="KW-1185">Reference proteome</keyword>
<dbReference type="PROSITE" id="PS50157">
    <property type="entry name" value="ZINC_FINGER_C2H2_2"/>
    <property type="match status" value="2"/>
</dbReference>
<comment type="subcellular location">
    <subcellularLocation>
        <location evidence="1">Nucleus</location>
    </subcellularLocation>
</comment>
<dbReference type="InterPro" id="IPR013087">
    <property type="entry name" value="Znf_C2H2_type"/>
</dbReference>
<evidence type="ECO:0000313" key="11">
    <source>
        <dbReference type="EMBL" id="KAJ8906730.1"/>
    </source>
</evidence>
<dbReference type="SUPFAM" id="SSF57667">
    <property type="entry name" value="beta-beta-alpha zinc fingers"/>
    <property type="match status" value="1"/>
</dbReference>
<evidence type="ECO:0000256" key="9">
    <source>
        <dbReference type="SAM" id="MobiDB-lite"/>
    </source>
</evidence>
<keyword evidence="4 8" id="KW-0863">Zinc-finger</keyword>
<keyword evidence="6" id="KW-0238">DNA-binding</keyword>
<dbReference type="EMBL" id="JAMWBK010000003">
    <property type="protein sequence ID" value="KAJ8906730.1"/>
    <property type="molecule type" value="Genomic_DNA"/>
</dbReference>
<dbReference type="PROSITE" id="PS00028">
    <property type="entry name" value="ZINC_FINGER_C2H2_1"/>
    <property type="match status" value="2"/>
</dbReference>
<dbReference type="AlphaFoldDB" id="A0AAV8UW89"/>
<dbReference type="Pfam" id="PF00096">
    <property type="entry name" value="zf-C2H2"/>
    <property type="match status" value="1"/>
</dbReference>
<dbReference type="GO" id="GO:0005667">
    <property type="term" value="C:transcription regulator complex"/>
    <property type="evidence" value="ECO:0007669"/>
    <property type="project" value="TreeGrafter"/>
</dbReference>
<dbReference type="SMART" id="SM00355">
    <property type="entry name" value="ZnF_C2H2"/>
    <property type="match status" value="2"/>
</dbReference>
<dbReference type="PANTHER" id="PTHR14003:SF19">
    <property type="entry name" value="YY2 TRANSCRIPTION FACTOR"/>
    <property type="match status" value="1"/>
</dbReference>
<dbReference type="GO" id="GO:0000978">
    <property type="term" value="F:RNA polymerase II cis-regulatory region sequence-specific DNA binding"/>
    <property type="evidence" value="ECO:0007669"/>
    <property type="project" value="TreeGrafter"/>
</dbReference>
<dbReference type="PANTHER" id="PTHR14003">
    <property type="entry name" value="TRANSCRIPTIONAL REPRESSOR PROTEIN YY"/>
    <property type="match status" value="1"/>
</dbReference>
<evidence type="ECO:0000256" key="4">
    <source>
        <dbReference type="ARBA" id="ARBA00022771"/>
    </source>
</evidence>
<dbReference type="GO" id="GO:0000981">
    <property type="term" value="F:DNA-binding transcription factor activity, RNA polymerase II-specific"/>
    <property type="evidence" value="ECO:0007669"/>
    <property type="project" value="TreeGrafter"/>
</dbReference>
<protein>
    <recommendedName>
        <fullName evidence="10">C2H2-type domain-containing protein</fullName>
    </recommendedName>
</protein>